<dbReference type="HOGENOM" id="CLU_3355365_0_0_9"/>
<accession>A8RHZ7</accession>
<organism evidence="1 2">
    <name type="scientific">Enterocloster bolteae (strain ATCC BAA-613 / DSM 15670 / CCUG 46953 / JCM 12243 / WAL 16351)</name>
    <name type="common">Clostridium bolteae</name>
    <dbReference type="NCBI Taxonomy" id="411902"/>
    <lineage>
        <taxon>Bacteria</taxon>
        <taxon>Bacillati</taxon>
        <taxon>Bacillota</taxon>
        <taxon>Clostridia</taxon>
        <taxon>Lachnospirales</taxon>
        <taxon>Lachnospiraceae</taxon>
        <taxon>Enterocloster</taxon>
    </lineage>
</organism>
<dbReference type="AlphaFoldDB" id="A8RHZ7"/>
<reference evidence="1 2" key="1">
    <citation type="submission" date="2007-08" db="EMBL/GenBank/DDBJ databases">
        <authorList>
            <person name="Fulton L."/>
            <person name="Clifton S."/>
            <person name="Fulton B."/>
            <person name="Xu J."/>
            <person name="Minx P."/>
            <person name="Pepin K.H."/>
            <person name="Johnson M."/>
            <person name="Thiruvilangam P."/>
            <person name="Bhonagiri V."/>
            <person name="Nash W.E."/>
            <person name="Mardis E.R."/>
            <person name="Wilson R.K."/>
        </authorList>
    </citation>
    <scope>NUCLEOTIDE SEQUENCE [LARGE SCALE GENOMIC DNA]</scope>
    <source>
        <strain evidence="2">ATCC BAA-613 / DSM 15670 / CCUG 46953 / JCM 12243 / WAL 16351</strain>
    </source>
</reference>
<dbReference type="Proteomes" id="UP000005396">
    <property type="component" value="Unassembled WGS sequence"/>
</dbReference>
<protein>
    <submittedName>
        <fullName evidence="1">Uncharacterized protein</fullName>
    </submittedName>
</protein>
<comment type="caution">
    <text evidence="1">The sequence shown here is derived from an EMBL/GenBank/DDBJ whole genome shotgun (WGS) entry which is preliminary data.</text>
</comment>
<dbReference type="PaxDb" id="411902-CLOBOL_00551"/>
<sequence>MEPAEYIIKLYLKRVSSIKHTKSGRAGRHIIRRQAG</sequence>
<name>A8RHZ7_ENTBW</name>
<dbReference type="EMBL" id="ABCC02000009">
    <property type="protein sequence ID" value="EDP19115.1"/>
    <property type="molecule type" value="Genomic_DNA"/>
</dbReference>
<proteinExistence type="predicted"/>
<evidence type="ECO:0000313" key="1">
    <source>
        <dbReference type="EMBL" id="EDP19115.1"/>
    </source>
</evidence>
<reference evidence="1 2" key="2">
    <citation type="submission" date="2007-09" db="EMBL/GenBank/DDBJ databases">
        <title>Draft genome sequence of Clostridium bolteae (ATCC BAA-613).</title>
        <authorList>
            <person name="Sudarsanam P."/>
            <person name="Ley R."/>
            <person name="Guruge J."/>
            <person name="Turnbaugh P.J."/>
            <person name="Mahowald M."/>
            <person name="Liep D."/>
            <person name="Gordon J."/>
        </authorList>
    </citation>
    <scope>NUCLEOTIDE SEQUENCE [LARGE SCALE GENOMIC DNA]</scope>
    <source>
        <strain evidence="2">ATCC BAA-613 / DSM 15670 / CCUG 46953 / JCM 12243 / WAL 16351</strain>
    </source>
</reference>
<gene>
    <name evidence="1" type="ORF">CLOBOL_00551</name>
</gene>
<evidence type="ECO:0000313" key="2">
    <source>
        <dbReference type="Proteomes" id="UP000005396"/>
    </source>
</evidence>